<feature type="transmembrane region" description="Helical" evidence="8">
    <location>
        <begin position="360"/>
        <end position="381"/>
    </location>
</feature>
<keyword evidence="5" id="KW-0653">Protein transport</keyword>
<evidence type="ECO:0000313" key="11">
    <source>
        <dbReference type="Proteomes" id="UP001500279"/>
    </source>
</evidence>
<feature type="transmembrane region" description="Helical" evidence="8">
    <location>
        <begin position="196"/>
        <end position="215"/>
    </location>
</feature>
<name>A0ABP3UXX8_9BURK</name>
<comment type="subcellular location">
    <subcellularLocation>
        <location evidence="1">Cell membrane</location>
        <topology evidence="1">Multi-pass membrane protein</topology>
    </subcellularLocation>
</comment>
<evidence type="ECO:0000256" key="8">
    <source>
        <dbReference type="SAM" id="Phobius"/>
    </source>
</evidence>
<dbReference type="NCBIfam" id="TIGR00924">
    <property type="entry name" value="yjdL_sub1_fam"/>
    <property type="match status" value="1"/>
</dbReference>
<keyword evidence="7 8" id="KW-0472">Membrane</keyword>
<keyword evidence="3" id="KW-1003">Cell membrane</keyword>
<evidence type="ECO:0000256" key="5">
    <source>
        <dbReference type="ARBA" id="ARBA00022856"/>
    </source>
</evidence>
<dbReference type="InterPro" id="IPR005279">
    <property type="entry name" value="Dipep/tripep_permease"/>
</dbReference>
<comment type="caution">
    <text evidence="10">The sequence shown here is derived from an EMBL/GenBank/DDBJ whole genome shotgun (WGS) entry which is preliminary data.</text>
</comment>
<evidence type="ECO:0000256" key="3">
    <source>
        <dbReference type="ARBA" id="ARBA00022475"/>
    </source>
</evidence>
<feature type="transmembrane region" description="Helical" evidence="8">
    <location>
        <begin position="426"/>
        <end position="446"/>
    </location>
</feature>
<feature type="transmembrane region" description="Helical" evidence="8">
    <location>
        <begin position="227"/>
        <end position="246"/>
    </location>
</feature>
<feature type="transmembrane region" description="Helical" evidence="8">
    <location>
        <begin position="393"/>
        <end position="414"/>
    </location>
</feature>
<dbReference type="PANTHER" id="PTHR23517:SF15">
    <property type="entry name" value="PROTON-DEPENDENT OLIGOPEPTIDE FAMILY TRANSPORT PROTEIN"/>
    <property type="match status" value="1"/>
</dbReference>
<dbReference type="PANTHER" id="PTHR23517">
    <property type="entry name" value="RESISTANCE PROTEIN MDTM, PUTATIVE-RELATED-RELATED"/>
    <property type="match status" value="1"/>
</dbReference>
<feature type="transmembrane region" description="Helical" evidence="8">
    <location>
        <begin position="150"/>
        <end position="175"/>
    </location>
</feature>
<dbReference type="SUPFAM" id="SSF103473">
    <property type="entry name" value="MFS general substrate transporter"/>
    <property type="match status" value="1"/>
</dbReference>
<organism evidence="10 11">
    <name type="scientific">Ideonella azotifigens</name>
    <dbReference type="NCBI Taxonomy" id="513160"/>
    <lineage>
        <taxon>Bacteria</taxon>
        <taxon>Pseudomonadati</taxon>
        <taxon>Pseudomonadota</taxon>
        <taxon>Betaproteobacteria</taxon>
        <taxon>Burkholderiales</taxon>
        <taxon>Sphaerotilaceae</taxon>
        <taxon>Ideonella</taxon>
    </lineage>
</organism>
<evidence type="ECO:0000256" key="6">
    <source>
        <dbReference type="ARBA" id="ARBA00022989"/>
    </source>
</evidence>
<feature type="transmembrane region" description="Helical" evidence="8">
    <location>
        <begin position="277"/>
        <end position="295"/>
    </location>
</feature>
<dbReference type="Proteomes" id="UP001500279">
    <property type="component" value="Unassembled WGS sequence"/>
</dbReference>
<dbReference type="CDD" id="cd17346">
    <property type="entry name" value="MFS_DtpA_like"/>
    <property type="match status" value="1"/>
</dbReference>
<keyword evidence="4 8" id="KW-0812">Transmembrane</keyword>
<keyword evidence="2" id="KW-0813">Transport</keyword>
<evidence type="ECO:0000256" key="4">
    <source>
        <dbReference type="ARBA" id="ARBA00022692"/>
    </source>
</evidence>
<feature type="transmembrane region" description="Helical" evidence="8">
    <location>
        <begin position="324"/>
        <end position="348"/>
    </location>
</feature>
<evidence type="ECO:0000313" key="10">
    <source>
        <dbReference type="EMBL" id="GAA0744530.1"/>
    </source>
</evidence>
<evidence type="ECO:0000256" key="7">
    <source>
        <dbReference type="ARBA" id="ARBA00023136"/>
    </source>
</evidence>
<evidence type="ECO:0000256" key="1">
    <source>
        <dbReference type="ARBA" id="ARBA00004651"/>
    </source>
</evidence>
<keyword evidence="5" id="KW-0571">Peptide transport</keyword>
<gene>
    <name evidence="10" type="ORF">GCM10009107_10130</name>
</gene>
<reference evidence="11" key="1">
    <citation type="journal article" date="2019" name="Int. J. Syst. Evol. Microbiol.">
        <title>The Global Catalogue of Microorganisms (GCM) 10K type strain sequencing project: providing services to taxonomists for standard genome sequencing and annotation.</title>
        <authorList>
            <consortium name="The Broad Institute Genomics Platform"/>
            <consortium name="The Broad Institute Genome Sequencing Center for Infectious Disease"/>
            <person name="Wu L."/>
            <person name="Ma J."/>
        </authorList>
    </citation>
    <scope>NUCLEOTIDE SEQUENCE [LARGE SCALE GENOMIC DNA]</scope>
    <source>
        <strain evidence="11">JCM 15503</strain>
    </source>
</reference>
<dbReference type="Gene3D" id="1.20.1250.20">
    <property type="entry name" value="MFS general substrate transporter like domains"/>
    <property type="match status" value="2"/>
</dbReference>
<dbReference type="InterPro" id="IPR000109">
    <property type="entry name" value="POT_fam"/>
</dbReference>
<keyword evidence="11" id="KW-1185">Reference proteome</keyword>
<evidence type="ECO:0000256" key="9">
    <source>
        <dbReference type="SAM" id="SignalP"/>
    </source>
</evidence>
<keyword evidence="9" id="KW-0732">Signal</keyword>
<dbReference type="Pfam" id="PF00854">
    <property type="entry name" value="PTR2"/>
    <property type="match status" value="2"/>
</dbReference>
<dbReference type="InterPro" id="IPR050171">
    <property type="entry name" value="MFS_Transporters"/>
</dbReference>
<sequence length="494" mass="53264">MGNSRGDAAPLLLFVTTLAPSAADPAATNPSDPRSRADRAFFGHPAGLGWLAFCELWERFSYYGMQALLVIYLSNYLFLPEHIGQVAGIDALRAVIEGVTGPRSTQQLASVVFGLYAGLVYLTPIFGGLVADRWLGRTRTIVIGATLMALGHFLMAFEASFLLALACLLLGVGCFKGNIAAQVGSLYAPGDRRRASAFQIFMLAVQVAVILAPLVCGTLGEKVAWHWGFGAAGVGMVIGLFVYLAGRRWLPPEDLKGDKQVVTATAPRTPMASAEKARLVLLVAMIPVLMLSIVGNQQYNNAFPLWSQAHMDLLLFGWQIPVTWLQAVDAIISTATMVLSIAFWRWWATHRTEPDELVKMALGSLLAAGGPALIAVAAMLIEGTGEKVSLVWTLGYTFVNDLGFANILPVGLALYSRTAPRRFEGLMIGVYYLHLFFGNTFVGWLAGLLEVMPGRDFWALHAALVASAGVLLLALRFFFGKLLLPEEDAAASKA</sequence>
<feature type="chain" id="PRO_5046853058" evidence="9">
    <location>
        <begin position="23"/>
        <end position="494"/>
    </location>
</feature>
<evidence type="ECO:0000256" key="2">
    <source>
        <dbReference type="ARBA" id="ARBA00022448"/>
    </source>
</evidence>
<feature type="transmembrane region" description="Helical" evidence="8">
    <location>
        <begin position="108"/>
        <end position="130"/>
    </location>
</feature>
<accession>A0ABP3UXX8</accession>
<feature type="transmembrane region" description="Helical" evidence="8">
    <location>
        <begin position="458"/>
        <end position="479"/>
    </location>
</feature>
<feature type="signal peptide" evidence="9">
    <location>
        <begin position="1"/>
        <end position="22"/>
    </location>
</feature>
<proteinExistence type="predicted"/>
<keyword evidence="6 8" id="KW-1133">Transmembrane helix</keyword>
<dbReference type="InterPro" id="IPR018456">
    <property type="entry name" value="PTR2_symporter_CS"/>
</dbReference>
<dbReference type="EMBL" id="BAAAEW010000004">
    <property type="protein sequence ID" value="GAA0744530.1"/>
    <property type="molecule type" value="Genomic_DNA"/>
</dbReference>
<dbReference type="PROSITE" id="PS01022">
    <property type="entry name" value="PTR2_1"/>
    <property type="match status" value="1"/>
</dbReference>
<protein>
    <submittedName>
        <fullName evidence="10">Peptide MFS transporter</fullName>
    </submittedName>
</protein>
<dbReference type="InterPro" id="IPR036259">
    <property type="entry name" value="MFS_trans_sf"/>
</dbReference>